<dbReference type="EMBL" id="CP019791">
    <property type="protein sequence ID" value="AQT68167.1"/>
    <property type="molecule type" value="Genomic_DNA"/>
</dbReference>
<organism evidence="3 4">
    <name type="scientific">Anaerohalosphaera lusitana</name>
    <dbReference type="NCBI Taxonomy" id="1936003"/>
    <lineage>
        <taxon>Bacteria</taxon>
        <taxon>Pseudomonadati</taxon>
        <taxon>Planctomycetota</taxon>
        <taxon>Phycisphaerae</taxon>
        <taxon>Sedimentisphaerales</taxon>
        <taxon>Anaerohalosphaeraceae</taxon>
        <taxon>Anaerohalosphaera</taxon>
    </lineage>
</organism>
<feature type="chain" id="PRO_5012030180" description="Lipase domain-containing protein" evidence="1">
    <location>
        <begin position="20"/>
        <end position="341"/>
    </location>
</feature>
<feature type="domain" description="Lipase" evidence="2">
    <location>
        <begin position="93"/>
        <end position="198"/>
    </location>
</feature>
<reference evidence="4" key="1">
    <citation type="submission" date="2017-02" db="EMBL/GenBank/DDBJ databases">
        <title>Comparative genomics and description of representatives of a novel lineage of planctomycetes thriving in anoxic sediments.</title>
        <authorList>
            <person name="Spring S."/>
            <person name="Bunk B."/>
            <person name="Sproer C."/>
        </authorList>
    </citation>
    <scope>NUCLEOTIDE SEQUENCE [LARGE SCALE GENOMIC DNA]</scope>
    <source>
        <strain evidence="4">ST-NAGAB-D1</strain>
    </source>
</reference>
<keyword evidence="1" id="KW-0732">Signal</keyword>
<proteinExistence type="predicted"/>
<dbReference type="AlphaFoldDB" id="A0A1U9NK28"/>
<dbReference type="GO" id="GO:0016298">
    <property type="term" value="F:lipase activity"/>
    <property type="evidence" value="ECO:0007669"/>
    <property type="project" value="InterPro"/>
</dbReference>
<evidence type="ECO:0000256" key="1">
    <source>
        <dbReference type="SAM" id="SignalP"/>
    </source>
</evidence>
<evidence type="ECO:0000259" key="2">
    <source>
        <dbReference type="Pfam" id="PF00151"/>
    </source>
</evidence>
<accession>A0A1U9NK28</accession>
<feature type="signal peptide" evidence="1">
    <location>
        <begin position="1"/>
        <end position="19"/>
    </location>
</feature>
<dbReference type="Proteomes" id="UP000189674">
    <property type="component" value="Chromosome"/>
</dbReference>
<dbReference type="InterPro" id="IPR013818">
    <property type="entry name" value="Lipase"/>
</dbReference>
<dbReference type="STRING" id="1936003.STSP2_01322"/>
<dbReference type="Pfam" id="PF00151">
    <property type="entry name" value="Lipase"/>
    <property type="match status" value="1"/>
</dbReference>
<evidence type="ECO:0000313" key="3">
    <source>
        <dbReference type="EMBL" id="AQT68167.1"/>
    </source>
</evidence>
<gene>
    <name evidence="3" type="ORF">STSP2_01322</name>
</gene>
<sequence>MRYAAVLFLVCLAAPAVLADFDEEKARQNVIKWLGDIGLEDELGAGVNVETDESGLLSIVDEGHYLLQYGLLTPARSADAEVTISDELKIKPTAKNFVIVVHGWFDKGEGDWPEDMAGAFYERTDPNSWVCGYFDWQGGAAVATPMDAARYSCDVAGPRLAKALLSLPNEIEHVHLIGHSAGSWAIDTAAERIARKTGATIHLTFLDAYVPPKWDKSLLGHVSSARDGRVYVEHYYTRDITYECTHEDLARACNVDITDIDFGIKEHEFPYRWYRATAAGEYLKSEMEYGQAVVFNQDGVAYGFARGLEAGKKSWKQSLKLVDRETVMIRKPKRKSKWKLF</sequence>
<dbReference type="KEGG" id="alus:STSP2_01322"/>
<keyword evidence="4" id="KW-1185">Reference proteome</keyword>
<evidence type="ECO:0000313" key="4">
    <source>
        <dbReference type="Proteomes" id="UP000189674"/>
    </source>
</evidence>
<name>A0A1U9NK28_9BACT</name>
<dbReference type="RefSeq" id="WP_146660925.1">
    <property type="nucleotide sequence ID" value="NZ_CP019791.1"/>
</dbReference>
<dbReference type="SUPFAM" id="SSF53474">
    <property type="entry name" value="alpha/beta-Hydrolases"/>
    <property type="match status" value="1"/>
</dbReference>
<dbReference type="Gene3D" id="3.40.50.1820">
    <property type="entry name" value="alpha/beta hydrolase"/>
    <property type="match status" value="1"/>
</dbReference>
<dbReference type="InterPro" id="IPR029058">
    <property type="entry name" value="AB_hydrolase_fold"/>
</dbReference>
<protein>
    <recommendedName>
        <fullName evidence="2">Lipase domain-containing protein</fullName>
    </recommendedName>
</protein>